<protein>
    <submittedName>
        <fullName evidence="1">Uncharacterized protein</fullName>
    </submittedName>
</protein>
<dbReference type="Proteomes" id="UP001526143">
    <property type="component" value="Unassembled WGS sequence"/>
</dbReference>
<dbReference type="EMBL" id="JAOWRF010000250">
    <property type="protein sequence ID" value="MCV3215216.1"/>
    <property type="molecule type" value="Genomic_DNA"/>
</dbReference>
<dbReference type="RefSeq" id="WP_263746814.1">
    <property type="nucleotide sequence ID" value="NZ_JAOWRF010000250.1"/>
</dbReference>
<name>A0ABT3B1G6_9CYAN</name>
<gene>
    <name evidence="1" type="ORF">OGM63_17135</name>
</gene>
<proteinExistence type="predicted"/>
<sequence>MTHLILLPQERAIAVVDRLISSGKAVINTQVIEEFLMATTCLLAIAIVWL</sequence>
<comment type="caution">
    <text evidence="1">The sequence shown here is derived from an EMBL/GenBank/DDBJ whole genome shotgun (WGS) entry which is preliminary data.</text>
</comment>
<keyword evidence="2" id="KW-1185">Reference proteome</keyword>
<reference evidence="1 2" key="1">
    <citation type="submission" date="2022-10" db="EMBL/GenBank/DDBJ databases">
        <title>Identification of biosynthetic pathway for the production of the potent trypsin inhibitor radiosumin.</title>
        <authorList>
            <person name="Fewer D.P."/>
            <person name="Delbaje E."/>
            <person name="Ouyang X."/>
            <person name="Agostino P.D."/>
            <person name="Wahlsten M."/>
            <person name="Jokela J."/>
            <person name="Permi P."/>
            <person name="Haapaniemi E."/>
            <person name="Koistinen H."/>
        </authorList>
    </citation>
    <scope>NUCLEOTIDE SEQUENCE [LARGE SCALE GENOMIC DNA]</scope>
    <source>
        <strain evidence="1 2">NIES-515</strain>
    </source>
</reference>
<evidence type="ECO:0000313" key="1">
    <source>
        <dbReference type="EMBL" id="MCV3215216.1"/>
    </source>
</evidence>
<evidence type="ECO:0000313" key="2">
    <source>
        <dbReference type="Proteomes" id="UP001526143"/>
    </source>
</evidence>
<accession>A0ABT3B1G6</accession>
<organism evidence="1 2">
    <name type="scientific">Plectonema radiosum NIES-515</name>
    <dbReference type="NCBI Taxonomy" id="2986073"/>
    <lineage>
        <taxon>Bacteria</taxon>
        <taxon>Bacillati</taxon>
        <taxon>Cyanobacteriota</taxon>
        <taxon>Cyanophyceae</taxon>
        <taxon>Oscillatoriophycideae</taxon>
        <taxon>Oscillatoriales</taxon>
        <taxon>Microcoleaceae</taxon>
        <taxon>Plectonema</taxon>
    </lineage>
</organism>